<organism evidence="7 8">
    <name type="scientific">Cuscuta australis</name>
    <dbReference type="NCBI Taxonomy" id="267555"/>
    <lineage>
        <taxon>Eukaryota</taxon>
        <taxon>Viridiplantae</taxon>
        <taxon>Streptophyta</taxon>
        <taxon>Embryophyta</taxon>
        <taxon>Tracheophyta</taxon>
        <taxon>Spermatophyta</taxon>
        <taxon>Magnoliopsida</taxon>
        <taxon>eudicotyledons</taxon>
        <taxon>Gunneridae</taxon>
        <taxon>Pentapetalae</taxon>
        <taxon>asterids</taxon>
        <taxon>lamiids</taxon>
        <taxon>Solanales</taxon>
        <taxon>Convolvulaceae</taxon>
        <taxon>Cuscuteae</taxon>
        <taxon>Cuscuta</taxon>
        <taxon>Cuscuta subgen. Grammica</taxon>
        <taxon>Cuscuta sect. Cleistogrammica</taxon>
    </lineage>
</organism>
<evidence type="ECO:0000313" key="8">
    <source>
        <dbReference type="Proteomes" id="UP000249390"/>
    </source>
</evidence>
<evidence type="ECO:0000256" key="2">
    <source>
        <dbReference type="ARBA" id="ARBA00022481"/>
    </source>
</evidence>
<dbReference type="InterPro" id="IPR050230">
    <property type="entry name" value="CALM/Myosin/TropC-like"/>
</dbReference>
<dbReference type="CDD" id="cd00051">
    <property type="entry name" value="EFh"/>
    <property type="match status" value="1"/>
</dbReference>
<evidence type="ECO:0000313" key="7">
    <source>
        <dbReference type="EMBL" id="RAL54590.1"/>
    </source>
</evidence>
<evidence type="ECO:0000256" key="3">
    <source>
        <dbReference type="ARBA" id="ARBA00022723"/>
    </source>
</evidence>
<dbReference type="PANTHER" id="PTHR23048">
    <property type="entry name" value="MYOSIN LIGHT CHAIN 1, 3"/>
    <property type="match status" value="1"/>
</dbReference>
<dbReference type="PROSITE" id="PS00018">
    <property type="entry name" value="EF_HAND_1"/>
    <property type="match status" value="1"/>
</dbReference>
<dbReference type="FunFam" id="1.10.238.10:FF:000001">
    <property type="entry name" value="Calmodulin 1"/>
    <property type="match status" value="1"/>
</dbReference>
<evidence type="ECO:0000256" key="1">
    <source>
        <dbReference type="ARBA" id="ARBA00009763"/>
    </source>
</evidence>
<evidence type="ECO:0000256" key="5">
    <source>
        <dbReference type="ARBA" id="ARBA00022837"/>
    </source>
</evidence>
<feature type="domain" description="EF-hand" evidence="6">
    <location>
        <begin position="122"/>
        <end position="156"/>
    </location>
</feature>
<evidence type="ECO:0000259" key="6">
    <source>
        <dbReference type="PROSITE" id="PS50222"/>
    </source>
</evidence>
<dbReference type="SMART" id="SM00054">
    <property type="entry name" value="EFh"/>
    <property type="match status" value="2"/>
</dbReference>
<dbReference type="EMBL" id="NQVE01000009">
    <property type="protein sequence ID" value="RAL54590.1"/>
    <property type="molecule type" value="Genomic_DNA"/>
</dbReference>
<dbReference type="GO" id="GO:0016460">
    <property type="term" value="C:myosin II complex"/>
    <property type="evidence" value="ECO:0007669"/>
    <property type="project" value="TreeGrafter"/>
</dbReference>
<protein>
    <recommendedName>
        <fullName evidence="6">EF-hand domain-containing protein</fullName>
    </recommendedName>
</protein>
<keyword evidence="4" id="KW-0677">Repeat</keyword>
<dbReference type="SUPFAM" id="SSF47473">
    <property type="entry name" value="EF-hand"/>
    <property type="match status" value="1"/>
</dbReference>
<dbReference type="InterPro" id="IPR018247">
    <property type="entry name" value="EF_Hand_1_Ca_BS"/>
</dbReference>
<reference evidence="7 8" key="1">
    <citation type="submission" date="2018-06" db="EMBL/GenBank/DDBJ databases">
        <title>The Genome of Cuscuta australis (Dodder) Provides Insight into the Evolution of Plant Parasitism.</title>
        <authorList>
            <person name="Liu H."/>
        </authorList>
    </citation>
    <scope>NUCLEOTIDE SEQUENCE [LARGE SCALE GENOMIC DNA]</scope>
    <source>
        <strain evidence="8">cv. Yunnan</strain>
        <tissue evidence="7">Vines</tissue>
    </source>
</reference>
<proteinExistence type="inferred from homology"/>
<dbReference type="AlphaFoldDB" id="A0A328EAE1"/>
<keyword evidence="3" id="KW-0479">Metal-binding</keyword>
<dbReference type="Proteomes" id="UP000249390">
    <property type="component" value="Unassembled WGS sequence"/>
</dbReference>
<dbReference type="GO" id="GO:0005509">
    <property type="term" value="F:calcium ion binding"/>
    <property type="evidence" value="ECO:0007669"/>
    <property type="project" value="InterPro"/>
</dbReference>
<comment type="caution">
    <text evidence="7">The sequence shown here is derived from an EMBL/GenBank/DDBJ whole genome shotgun (WGS) entry which is preliminary data.</text>
</comment>
<dbReference type="Pfam" id="PF13499">
    <property type="entry name" value="EF-hand_7"/>
    <property type="match status" value="1"/>
</dbReference>
<dbReference type="Gene3D" id="1.10.238.10">
    <property type="entry name" value="EF-hand"/>
    <property type="match status" value="3"/>
</dbReference>
<keyword evidence="8" id="KW-1185">Reference proteome</keyword>
<keyword evidence="2" id="KW-0488">Methylation</keyword>
<sequence>MADELKNNEDQNVELKEGEGCITVEELGAVIRLLDQKLTKDELHAMINKNNNNNNDDDEFDESAGNATIEFIHFLNLIAIKMKELDAEEELKEAFKVLDKDQNGYISPSGLRHVMINLGEKLSDEEVEEMIKEADLDGDGHVNYDDFVKMMTPTSR</sequence>
<dbReference type="PANTHER" id="PTHR23048:SF53">
    <property type="entry name" value="CALMODULIN"/>
    <property type="match status" value="1"/>
</dbReference>
<comment type="similarity">
    <text evidence="1">Belongs to the calmodulin family.</text>
</comment>
<keyword evidence="5" id="KW-0106">Calcium</keyword>
<dbReference type="InterPro" id="IPR002048">
    <property type="entry name" value="EF_hand_dom"/>
</dbReference>
<accession>A0A328EAE1</accession>
<name>A0A328EAE1_9ASTE</name>
<dbReference type="InterPro" id="IPR011992">
    <property type="entry name" value="EF-hand-dom_pair"/>
</dbReference>
<evidence type="ECO:0000256" key="4">
    <source>
        <dbReference type="ARBA" id="ARBA00022737"/>
    </source>
</evidence>
<gene>
    <name evidence="7" type="ORF">DM860_001718</name>
</gene>
<feature type="domain" description="EF-hand" evidence="6">
    <location>
        <begin position="86"/>
        <end position="121"/>
    </location>
</feature>
<dbReference type="PROSITE" id="PS50222">
    <property type="entry name" value="EF_HAND_2"/>
    <property type="match status" value="2"/>
</dbReference>